<dbReference type="EMBL" id="JBFOLJ010000012">
    <property type="protein sequence ID" value="KAL2488378.1"/>
    <property type="molecule type" value="Genomic_DNA"/>
</dbReference>
<protein>
    <submittedName>
        <fullName evidence="2">Uncharacterized protein</fullName>
    </submittedName>
</protein>
<dbReference type="Proteomes" id="UP001604277">
    <property type="component" value="Unassembled WGS sequence"/>
</dbReference>
<accession>A0ABD1RKQ7</accession>
<keyword evidence="3" id="KW-1185">Reference proteome</keyword>
<evidence type="ECO:0000313" key="3">
    <source>
        <dbReference type="Proteomes" id="UP001604277"/>
    </source>
</evidence>
<reference evidence="3" key="1">
    <citation type="submission" date="2024-07" db="EMBL/GenBank/DDBJ databases">
        <title>Two chromosome-level genome assemblies of Korean endemic species Abeliophyllum distichum and Forsythia ovata (Oleaceae).</title>
        <authorList>
            <person name="Jang H."/>
        </authorList>
    </citation>
    <scope>NUCLEOTIDE SEQUENCE [LARGE SCALE GENOMIC DNA]</scope>
</reference>
<gene>
    <name evidence="2" type="ORF">Fot_41670</name>
</gene>
<feature type="region of interest" description="Disordered" evidence="1">
    <location>
        <begin position="26"/>
        <end position="54"/>
    </location>
</feature>
<comment type="caution">
    <text evidence="2">The sequence shown here is derived from an EMBL/GenBank/DDBJ whole genome shotgun (WGS) entry which is preliminary data.</text>
</comment>
<evidence type="ECO:0000256" key="1">
    <source>
        <dbReference type="SAM" id="MobiDB-lite"/>
    </source>
</evidence>
<proteinExistence type="predicted"/>
<name>A0ABD1RKQ7_9LAMI</name>
<dbReference type="AlphaFoldDB" id="A0ABD1RKQ7"/>
<evidence type="ECO:0000313" key="2">
    <source>
        <dbReference type="EMBL" id="KAL2488378.1"/>
    </source>
</evidence>
<organism evidence="2 3">
    <name type="scientific">Forsythia ovata</name>
    <dbReference type="NCBI Taxonomy" id="205694"/>
    <lineage>
        <taxon>Eukaryota</taxon>
        <taxon>Viridiplantae</taxon>
        <taxon>Streptophyta</taxon>
        <taxon>Embryophyta</taxon>
        <taxon>Tracheophyta</taxon>
        <taxon>Spermatophyta</taxon>
        <taxon>Magnoliopsida</taxon>
        <taxon>eudicotyledons</taxon>
        <taxon>Gunneridae</taxon>
        <taxon>Pentapetalae</taxon>
        <taxon>asterids</taxon>
        <taxon>lamiids</taxon>
        <taxon>Lamiales</taxon>
        <taxon>Oleaceae</taxon>
        <taxon>Forsythieae</taxon>
        <taxon>Forsythia</taxon>
    </lineage>
</organism>
<sequence length="109" mass="12016">MVLSTSSPLLSGESLFLSKNVGRQDKEKRIINDEGEKLGQKGAMGDEGNAMDSMRAKRGRVLVENIDEISKVKGSEDVDKLRSENKVLRSKLALVEDARHQAEFKATKA</sequence>
<feature type="compositionally biased region" description="Basic and acidic residues" evidence="1">
    <location>
        <begin position="26"/>
        <end position="39"/>
    </location>
</feature>